<feature type="compositionally biased region" description="Basic and acidic residues" evidence="3">
    <location>
        <begin position="370"/>
        <end position="387"/>
    </location>
</feature>
<dbReference type="Proteomes" id="UP001293593">
    <property type="component" value="Unassembled WGS sequence"/>
</dbReference>
<dbReference type="Gene3D" id="3.80.10.10">
    <property type="entry name" value="Ribonuclease Inhibitor"/>
    <property type="match status" value="2"/>
</dbReference>
<evidence type="ECO:0000313" key="5">
    <source>
        <dbReference type="Proteomes" id="UP001293593"/>
    </source>
</evidence>
<reference evidence="4" key="1">
    <citation type="submission" date="2023-10" db="EMBL/GenBank/DDBJ databases">
        <title>Chromosome-level genome of the transformable northern wattle, Acacia crassicarpa.</title>
        <authorList>
            <person name="Massaro I."/>
            <person name="Sinha N.R."/>
            <person name="Poethig S."/>
            <person name="Leichty A.R."/>
        </authorList>
    </citation>
    <scope>NUCLEOTIDE SEQUENCE</scope>
    <source>
        <strain evidence="4">Acra3RX</strain>
        <tissue evidence="4">Leaf</tissue>
    </source>
</reference>
<dbReference type="InterPro" id="IPR050836">
    <property type="entry name" value="SDS22/Internalin_LRR"/>
</dbReference>
<dbReference type="AlphaFoldDB" id="A0AAE1IT50"/>
<dbReference type="PROSITE" id="PS51450">
    <property type="entry name" value="LRR"/>
    <property type="match status" value="2"/>
</dbReference>
<feature type="compositionally biased region" description="Gly residues" evidence="3">
    <location>
        <begin position="484"/>
        <end position="494"/>
    </location>
</feature>
<dbReference type="InterPro" id="IPR001611">
    <property type="entry name" value="Leu-rich_rpt"/>
</dbReference>
<keyword evidence="5" id="KW-1185">Reference proteome</keyword>
<feature type="compositionally biased region" description="Basic and acidic residues" evidence="3">
    <location>
        <begin position="283"/>
        <end position="315"/>
    </location>
</feature>
<evidence type="ECO:0000256" key="2">
    <source>
        <dbReference type="ARBA" id="ARBA00022737"/>
    </source>
</evidence>
<accession>A0AAE1IT50</accession>
<dbReference type="PANTHER" id="PTHR46652:SF7">
    <property type="entry name" value="LEUCINE-RICH REPEAT AND IQ DOMAIN-CONTAINING PROTEIN 1"/>
    <property type="match status" value="1"/>
</dbReference>
<feature type="compositionally biased region" description="Basic and acidic residues" evidence="3">
    <location>
        <begin position="264"/>
        <end position="275"/>
    </location>
</feature>
<feature type="compositionally biased region" description="Basic and acidic residues" evidence="3">
    <location>
        <begin position="324"/>
        <end position="335"/>
    </location>
</feature>
<gene>
    <name evidence="4" type="ORF">QN277_008286</name>
</gene>
<keyword evidence="2" id="KW-0677">Repeat</keyword>
<feature type="region of interest" description="Disordered" evidence="3">
    <location>
        <begin position="264"/>
        <end position="415"/>
    </location>
</feature>
<proteinExistence type="predicted"/>
<evidence type="ECO:0000256" key="3">
    <source>
        <dbReference type="SAM" id="MobiDB-lite"/>
    </source>
</evidence>
<sequence length="494" mass="54978">MTRLNSEQVLKENNTRDPGSISTLHLNHKALSDVSILADFKNLEKLELKLNNLTSLEQGLRPCVNLKWLSVVENKLESLEGIQGLTKLTVLNAGKNKLKSMDQVRSLVSLRAVILNDNEIVSICKLDQIKDLNTLVLSKNPIRKLGDALAKVKSITKLSLSHCQLETIESSLKSCVELKELRLAHNEIKSLPDELAHNSRLLNLDLGNNVILRYSDLKVLKSLVNLRNLNLLGNPVATTDKIARKIRKALPKLQIFNARPVDKHAKNEDNDRADGGDFLAGSEGEKDRNTGTLEKKDVKHQRIDEGEHDHFETLGKKSSKKRKETADAVSKKDVMILDDESMAQNKDKQHKYPVIERKNAGPIDAVDDDRENKSTKKKLRNNDKPQEEGVAFEEDAAKVGKKEKRSKKGKQSEIDVIDDAEASFADLFTINDAEDLGHGGKIEANEKVPKDVNFVGDTVPSVSKRKSSKKRNVESLSHSISEIGMGGPSTWGDE</sequence>
<dbReference type="InterPro" id="IPR032675">
    <property type="entry name" value="LRR_dom_sf"/>
</dbReference>
<keyword evidence="1" id="KW-0433">Leucine-rich repeat</keyword>
<protein>
    <submittedName>
        <fullName evidence="4">Uncharacterized protein</fullName>
    </submittedName>
</protein>
<feature type="region of interest" description="Disordered" evidence="3">
    <location>
        <begin position="455"/>
        <end position="494"/>
    </location>
</feature>
<organism evidence="4 5">
    <name type="scientific">Acacia crassicarpa</name>
    <name type="common">northern wattle</name>
    <dbReference type="NCBI Taxonomy" id="499986"/>
    <lineage>
        <taxon>Eukaryota</taxon>
        <taxon>Viridiplantae</taxon>
        <taxon>Streptophyta</taxon>
        <taxon>Embryophyta</taxon>
        <taxon>Tracheophyta</taxon>
        <taxon>Spermatophyta</taxon>
        <taxon>Magnoliopsida</taxon>
        <taxon>eudicotyledons</taxon>
        <taxon>Gunneridae</taxon>
        <taxon>Pentapetalae</taxon>
        <taxon>rosids</taxon>
        <taxon>fabids</taxon>
        <taxon>Fabales</taxon>
        <taxon>Fabaceae</taxon>
        <taxon>Caesalpinioideae</taxon>
        <taxon>mimosoid clade</taxon>
        <taxon>Acacieae</taxon>
        <taxon>Acacia</taxon>
    </lineage>
</organism>
<comment type="caution">
    <text evidence="4">The sequence shown here is derived from an EMBL/GenBank/DDBJ whole genome shotgun (WGS) entry which is preliminary data.</text>
</comment>
<dbReference type="PANTHER" id="PTHR46652">
    <property type="entry name" value="LEUCINE-RICH REPEAT AND IQ DOMAIN-CONTAINING PROTEIN 1-RELATED"/>
    <property type="match status" value="1"/>
</dbReference>
<dbReference type="EMBL" id="JAWXYG010000013">
    <property type="protein sequence ID" value="KAK4255269.1"/>
    <property type="molecule type" value="Genomic_DNA"/>
</dbReference>
<dbReference type="SUPFAM" id="SSF52058">
    <property type="entry name" value="L domain-like"/>
    <property type="match status" value="1"/>
</dbReference>
<name>A0AAE1IT50_9FABA</name>
<evidence type="ECO:0000313" key="4">
    <source>
        <dbReference type="EMBL" id="KAK4255269.1"/>
    </source>
</evidence>
<evidence type="ECO:0000256" key="1">
    <source>
        <dbReference type="ARBA" id="ARBA00022614"/>
    </source>
</evidence>